<dbReference type="EMBL" id="BARU01042534">
    <property type="protein sequence ID" value="GAH85953.1"/>
    <property type="molecule type" value="Genomic_DNA"/>
</dbReference>
<proteinExistence type="predicted"/>
<reference evidence="1" key="1">
    <citation type="journal article" date="2014" name="Front. Microbiol.">
        <title>High frequency of phylogenetically diverse reductive dehalogenase-homologous genes in deep subseafloor sedimentary metagenomes.</title>
        <authorList>
            <person name="Kawai M."/>
            <person name="Futagami T."/>
            <person name="Toyoda A."/>
            <person name="Takaki Y."/>
            <person name="Nishi S."/>
            <person name="Hori S."/>
            <person name="Arai W."/>
            <person name="Tsubouchi T."/>
            <person name="Morono Y."/>
            <person name="Uchiyama I."/>
            <person name="Ito T."/>
            <person name="Fujiyama A."/>
            <person name="Inagaki F."/>
            <person name="Takami H."/>
        </authorList>
    </citation>
    <scope>NUCLEOTIDE SEQUENCE</scope>
    <source>
        <strain evidence="1">Expedition CK06-06</strain>
    </source>
</reference>
<organism evidence="1">
    <name type="scientific">marine sediment metagenome</name>
    <dbReference type="NCBI Taxonomy" id="412755"/>
    <lineage>
        <taxon>unclassified sequences</taxon>
        <taxon>metagenomes</taxon>
        <taxon>ecological metagenomes</taxon>
    </lineage>
</organism>
<name>X1KVH8_9ZZZZ</name>
<evidence type="ECO:0008006" key="2">
    <source>
        <dbReference type="Google" id="ProtNLM"/>
    </source>
</evidence>
<comment type="caution">
    <text evidence="1">The sequence shown here is derived from an EMBL/GenBank/DDBJ whole genome shotgun (WGS) entry which is preliminary data.</text>
</comment>
<sequence>ELITRIFSRNAVEILNIKFDKSTQHFIAQVDLSGQGKGLYIISLYLDKYKTEKKLIIE</sequence>
<dbReference type="AlphaFoldDB" id="X1KVH8"/>
<accession>X1KVH8</accession>
<evidence type="ECO:0000313" key="1">
    <source>
        <dbReference type="EMBL" id="GAH85953.1"/>
    </source>
</evidence>
<feature type="non-terminal residue" evidence="1">
    <location>
        <position position="1"/>
    </location>
</feature>
<gene>
    <name evidence="1" type="ORF">S03H2_65332</name>
</gene>
<protein>
    <recommendedName>
        <fullName evidence="2">Secretion system C-terminal sorting domain-containing protein</fullName>
    </recommendedName>
</protein>